<evidence type="ECO:0000256" key="7">
    <source>
        <dbReference type="ARBA" id="ARBA00022917"/>
    </source>
</evidence>
<keyword evidence="7 10" id="KW-0648">Protein biosynthesis</keyword>
<keyword evidence="6 10" id="KW-0067">ATP-binding</keyword>
<keyword evidence="8 10" id="KW-0030">Aminoacyl-tRNA synthetase</keyword>
<accession>A0A832A2M6</accession>
<comment type="catalytic activity">
    <reaction evidence="9 10">
        <text>tRNA(Pro) + L-proline + ATP = L-prolyl-tRNA(Pro) + AMP + diphosphate</text>
        <dbReference type="Rhea" id="RHEA:14305"/>
        <dbReference type="Rhea" id="RHEA-COMP:9700"/>
        <dbReference type="Rhea" id="RHEA-COMP:9702"/>
        <dbReference type="ChEBI" id="CHEBI:30616"/>
        <dbReference type="ChEBI" id="CHEBI:33019"/>
        <dbReference type="ChEBI" id="CHEBI:60039"/>
        <dbReference type="ChEBI" id="CHEBI:78442"/>
        <dbReference type="ChEBI" id="CHEBI:78532"/>
        <dbReference type="ChEBI" id="CHEBI:456215"/>
        <dbReference type="EC" id="6.1.1.15"/>
    </reaction>
</comment>
<comment type="subunit">
    <text evidence="2 10">Homodimer.</text>
</comment>
<dbReference type="EC" id="6.1.1.15" evidence="10"/>
<keyword evidence="3 10" id="KW-0963">Cytoplasm</keyword>
<dbReference type="PANTHER" id="PTHR42753">
    <property type="entry name" value="MITOCHONDRIAL RIBOSOME PROTEIN L39/PROLYL-TRNA LIGASE FAMILY MEMBER"/>
    <property type="match status" value="1"/>
</dbReference>
<dbReference type="InterPro" id="IPR036754">
    <property type="entry name" value="YbaK/aa-tRNA-synt-asso_dom_sf"/>
</dbReference>
<reference evidence="12" key="1">
    <citation type="journal article" date="2020" name="mSystems">
        <title>Genome- and Community-Level Interaction Insights into Carbon Utilization and Element Cycling Functions of Hydrothermarchaeota in Hydrothermal Sediment.</title>
        <authorList>
            <person name="Zhou Z."/>
            <person name="Liu Y."/>
            <person name="Xu W."/>
            <person name="Pan J."/>
            <person name="Luo Z.H."/>
            <person name="Li M."/>
        </authorList>
    </citation>
    <scope>NUCLEOTIDE SEQUENCE [LARGE SCALE GENOMIC DNA]</scope>
    <source>
        <strain evidence="12">SpSt-456</strain>
    </source>
</reference>
<dbReference type="InterPro" id="IPR050062">
    <property type="entry name" value="Pro-tRNA_synthetase"/>
</dbReference>
<dbReference type="InterPro" id="IPR044140">
    <property type="entry name" value="ProRS_anticodon_short"/>
</dbReference>
<organism evidence="12">
    <name type="scientific">Desulfacinum infernum</name>
    <dbReference type="NCBI Taxonomy" id="35837"/>
    <lineage>
        <taxon>Bacteria</taxon>
        <taxon>Pseudomonadati</taxon>
        <taxon>Thermodesulfobacteriota</taxon>
        <taxon>Syntrophobacteria</taxon>
        <taxon>Syntrophobacterales</taxon>
        <taxon>Syntrophobacteraceae</taxon>
        <taxon>Desulfacinum</taxon>
    </lineage>
</organism>
<dbReference type="HAMAP" id="MF_01569">
    <property type="entry name" value="Pro_tRNA_synth_type1"/>
    <property type="match status" value="1"/>
</dbReference>
<dbReference type="AlphaFoldDB" id="A0A832A2M6"/>
<dbReference type="InterPro" id="IPR006195">
    <property type="entry name" value="aa-tRNA-synth_II"/>
</dbReference>
<evidence type="ECO:0000256" key="2">
    <source>
        <dbReference type="ARBA" id="ARBA00011738"/>
    </source>
</evidence>
<evidence type="ECO:0000256" key="4">
    <source>
        <dbReference type="ARBA" id="ARBA00022598"/>
    </source>
</evidence>
<dbReference type="InterPro" id="IPR045864">
    <property type="entry name" value="aa-tRNA-synth_II/BPL/LPL"/>
</dbReference>
<comment type="caution">
    <text evidence="12">The sequence shown here is derived from an EMBL/GenBank/DDBJ whole genome shotgun (WGS) entry which is preliminary data.</text>
</comment>
<name>A0A832A2M6_9BACT</name>
<dbReference type="Pfam" id="PF04073">
    <property type="entry name" value="tRNA_edit"/>
    <property type="match status" value="1"/>
</dbReference>
<comment type="similarity">
    <text evidence="10">Belongs to the class-II aminoacyl-tRNA synthetase family. ProS type 1 subfamily.</text>
</comment>
<dbReference type="GO" id="GO:0005829">
    <property type="term" value="C:cytosol"/>
    <property type="evidence" value="ECO:0007669"/>
    <property type="project" value="TreeGrafter"/>
</dbReference>
<dbReference type="Pfam" id="PF03129">
    <property type="entry name" value="HGTP_anticodon"/>
    <property type="match status" value="1"/>
</dbReference>
<evidence type="ECO:0000256" key="8">
    <source>
        <dbReference type="ARBA" id="ARBA00023146"/>
    </source>
</evidence>
<feature type="domain" description="Aminoacyl-transfer RNA synthetases class-II family profile" evidence="11">
    <location>
        <begin position="48"/>
        <end position="469"/>
    </location>
</feature>
<dbReference type="EMBL" id="DSTK01000036">
    <property type="protein sequence ID" value="HFK98070.1"/>
    <property type="molecule type" value="Genomic_DNA"/>
</dbReference>
<dbReference type="SUPFAM" id="SSF55826">
    <property type="entry name" value="YbaK/ProRS associated domain"/>
    <property type="match status" value="1"/>
</dbReference>
<keyword evidence="4 10" id="KW-0436">Ligase</keyword>
<comment type="subcellular location">
    <subcellularLocation>
        <location evidence="1 10">Cytoplasm</location>
    </subcellularLocation>
</comment>
<proteinExistence type="inferred from homology"/>
<dbReference type="PANTHER" id="PTHR42753:SF2">
    <property type="entry name" value="PROLINE--TRNA LIGASE"/>
    <property type="match status" value="1"/>
</dbReference>
<evidence type="ECO:0000256" key="10">
    <source>
        <dbReference type="HAMAP-Rule" id="MF_01569"/>
    </source>
</evidence>
<dbReference type="NCBIfam" id="TIGR00409">
    <property type="entry name" value="proS_fam_II"/>
    <property type="match status" value="1"/>
</dbReference>
<dbReference type="CDD" id="cd00861">
    <property type="entry name" value="ProRS_anticodon_short"/>
    <property type="match status" value="1"/>
</dbReference>
<protein>
    <recommendedName>
        <fullName evidence="10">Proline--tRNA ligase</fullName>
        <ecNumber evidence="10">6.1.1.15</ecNumber>
    </recommendedName>
    <alternativeName>
        <fullName evidence="10">Prolyl-tRNA synthetase</fullName>
        <shortName evidence="10">ProRS</shortName>
    </alternativeName>
</protein>
<dbReference type="PRINTS" id="PR01046">
    <property type="entry name" value="TRNASYNTHPRO"/>
</dbReference>
<evidence type="ECO:0000259" key="11">
    <source>
        <dbReference type="PROSITE" id="PS50862"/>
    </source>
</evidence>
<dbReference type="InterPro" id="IPR007214">
    <property type="entry name" value="YbaK/aa-tRNA-synth-assoc-dom"/>
</dbReference>
<dbReference type="SUPFAM" id="SSF52954">
    <property type="entry name" value="Class II aaRS ABD-related"/>
    <property type="match status" value="1"/>
</dbReference>
<dbReference type="InterPro" id="IPR004154">
    <property type="entry name" value="Anticodon-bd"/>
</dbReference>
<comment type="domain">
    <text evidence="10">Consists of three domains: the N-terminal catalytic domain, the editing domain and the C-terminal anticodon-binding domain.</text>
</comment>
<dbReference type="InterPro" id="IPR023717">
    <property type="entry name" value="Pro-tRNA-Synthase_IIa_type1"/>
</dbReference>
<dbReference type="PROSITE" id="PS50862">
    <property type="entry name" value="AA_TRNA_LIGASE_II"/>
    <property type="match status" value="1"/>
</dbReference>
<dbReference type="GO" id="GO:0004827">
    <property type="term" value="F:proline-tRNA ligase activity"/>
    <property type="evidence" value="ECO:0007669"/>
    <property type="project" value="UniProtKB-UniRule"/>
</dbReference>
<dbReference type="GO" id="GO:0005524">
    <property type="term" value="F:ATP binding"/>
    <property type="evidence" value="ECO:0007669"/>
    <property type="project" value="UniProtKB-UniRule"/>
</dbReference>
<evidence type="ECO:0000256" key="5">
    <source>
        <dbReference type="ARBA" id="ARBA00022741"/>
    </source>
</evidence>
<dbReference type="GO" id="GO:0002161">
    <property type="term" value="F:aminoacyl-tRNA deacylase activity"/>
    <property type="evidence" value="ECO:0007669"/>
    <property type="project" value="InterPro"/>
</dbReference>
<dbReference type="InterPro" id="IPR002314">
    <property type="entry name" value="aa-tRNA-synt_IIb"/>
</dbReference>
<evidence type="ECO:0000313" key="12">
    <source>
        <dbReference type="EMBL" id="HFK98070.1"/>
    </source>
</evidence>
<keyword evidence="5 10" id="KW-0547">Nucleotide-binding</keyword>
<evidence type="ECO:0000256" key="3">
    <source>
        <dbReference type="ARBA" id="ARBA00022490"/>
    </source>
</evidence>
<sequence>MRYSRSFIHTQYEVPKEAETPSHILLLRGSYIYPAAAGIYSLLPLGHRVAEKVKRIIREEMDGIDGLEVTMPVLNPAELWKATKRYFDIGQELFRIRDRRQREFVLAMTHEEIITDIAKKFLRSYRDLPVMLYQIQTKIRDEARPRAGLLRVREFQMKDAYSFHPDFEDLDRYYPRIYNAYLRVFARCGLNAVPIEADTGIMGGTGSHEFMLESPHGEDQFVVCTQCDYRANTEKAVGIKPPVEDLPADPPAMEKVPTPGVKTIAQLMDFFQTTEQHFLKTVAYEADGRLVLGVVRGDFAVSPTKLTNHLKAVRLDMASEDLLERHGLHGGFLSPVGVKDPAVRVVVDTSVGDRTLYIAGGNAVDVHCKNVLPGRDFLVKDQADIAEVRPGDACAVCRSGRLEIRRGIELGHTFKLGTKYTAPDTMDVTYLGADGDNHRVVMGCYGIGVERLMASAVEQWHDEAGIIWPVTIAPFQVILTTLGKSAEVDGAAESLYEEFRTRWDVLYDDRDESPGVKLKDADLLGIPVRVVVSQRGLKQGTYEVKVRKTGAISFYPREEMADAVGKILAELTPALDGLPLLPESV</sequence>
<dbReference type="GO" id="GO:0006433">
    <property type="term" value="P:prolyl-tRNA aminoacylation"/>
    <property type="evidence" value="ECO:0007669"/>
    <property type="project" value="UniProtKB-UniRule"/>
</dbReference>
<gene>
    <name evidence="10" type="primary">proS</name>
    <name evidence="12" type="ORF">ENS06_12225</name>
</gene>
<dbReference type="CDD" id="cd04334">
    <property type="entry name" value="ProRS-INS"/>
    <property type="match status" value="1"/>
</dbReference>
<evidence type="ECO:0000256" key="9">
    <source>
        <dbReference type="ARBA" id="ARBA00047671"/>
    </source>
</evidence>
<dbReference type="InterPro" id="IPR002316">
    <property type="entry name" value="Pro-tRNA-ligase_IIa"/>
</dbReference>
<evidence type="ECO:0000256" key="6">
    <source>
        <dbReference type="ARBA" id="ARBA00022840"/>
    </source>
</evidence>
<dbReference type="NCBIfam" id="NF006625">
    <property type="entry name" value="PRK09194.1"/>
    <property type="match status" value="1"/>
</dbReference>
<dbReference type="InterPro" id="IPR036621">
    <property type="entry name" value="Anticodon-bd_dom_sf"/>
</dbReference>
<dbReference type="Gene3D" id="3.30.930.10">
    <property type="entry name" value="Bira Bifunctional Protein, Domain 2"/>
    <property type="match status" value="2"/>
</dbReference>
<dbReference type="SUPFAM" id="SSF55681">
    <property type="entry name" value="Class II aaRS and biotin synthetases"/>
    <property type="match status" value="1"/>
</dbReference>
<dbReference type="Gene3D" id="3.90.960.10">
    <property type="entry name" value="YbaK/aminoacyl-tRNA synthetase-associated domain"/>
    <property type="match status" value="1"/>
</dbReference>
<comment type="function">
    <text evidence="10">Catalyzes the attachment of proline to tRNA(Pro) in a two-step reaction: proline is first activated by ATP to form Pro-AMP and then transferred to the acceptor end of tRNA(Pro). As ProRS can inadvertently accommodate and process non-cognate amino acids such as alanine and cysteine, to avoid such errors it has two additional distinct editing activities against alanine. One activity is designated as 'pretransfer' editing and involves the tRNA(Pro)-independent hydrolysis of activated Ala-AMP. The other activity is designated 'posttransfer' editing and involves deacylation of mischarged Ala-tRNA(Pro). The misacylated Cys-tRNA(Pro) is not edited by ProRS.</text>
</comment>
<dbReference type="Gene3D" id="3.40.50.800">
    <property type="entry name" value="Anticodon-binding domain"/>
    <property type="match status" value="1"/>
</dbReference>
<evidence type="ECO:0000256" key="1">
    <source>
        <dbReference type="ARBA" id="ARBA00004496"/>
    </source>
</evidence>
<dbReference type="InterPro" id="IPR004500">
    <property type="entry name" value="Pro-tRNA-synth_IIa_bac-type"/>
</dbReference>
<dbReference type="Pfam" id="PF00587">
    <property type="entry name" value="tRNA-synt_2b"/>
    <property type="match status" value="1"/>
</dbReference>